<evidence type="ECO:0000313" key="5">
    <source>
        <dbReference type="EMBL" id="KKQ09567.1"/>
    </source>
</evidence>
<protein>
    <recommendedName>
        <fullName evidence="4">Glycosyltransferase 2-like domain-containing protein</fullName>
    </recommendedName>
</protein>
<evidence type="ECO:0000256" key="1">
    <source>
        <dbReference type="ARBA" id="ARBA00006739"/>
    </source>
</evidence>
<sequence length="130" mass="14463">MEKKVAVVILNYKVKELALSCVKSVKTSTYKNLKIYLVDNNSRDGIDESDLKDVEFIQTGDNLGYSGGNNVGIKMALKDGAEMVFILNPDTEVEKDTIEVLFEQMNKLNADIASPKIYFKGTKTIWYAGG</sequence>
<keyword evidence="2" id="KW-0328">Glycosyltransferase</keyword>
<reference evidence="5 6" key="1">
    <citation type="journal article" date="2015" name="Nature">
        <title>rRNA introns, odd ribosomes, and small enigmatic genomes across a large radiation of phyla.</title>
        <authorList>
            <person name="Brown C.T."/>
            <person name="Hug L.A."/>
            <person name="Thomas B.C."/>
            <person name="Sharon I."/>
            <person name="Castelle C.J."/>
            <person name="Singh A."/>
            <person name="Wilkins M.J."/>
            <person name="Williams K.H."/>
            <person name="Banfield J.F."/>
        </authorList>
    </citation>
    <scope>NUCLEOTIDE SEQUENCE [LARGE SCALE GENOMIC DNA]</scope>
</reference>
<dbReference type="GO" id="GO:0016757">
    <property type="term" value="F:glycosyltransferase activity"/>
    <property type="evidence" value="ECO:0007669"/>
    <property type="project" value="UniProtKB-KW"/>
</dbReference>
<accession>A0A0G0EVM2</accession>
<dbReference type="PANTHER" id="PTHR43179:SF12">
    <property type="entry name" value="GALACTOFURANOSYLTRANSFERASE GLFT2"/>
    <property type="match status" value="1"/>
</dbReference>
<evidence type="ECO:0000313" key="6">
    <source>
        <dbReference type="Proteomes" id="UP000034492"/>
    </source>
</evidence>
<feature type="non-terminal residue" evidence="5">
    <location>
        <position position="130"/>
    </location>
</feature>
<dbReference type="InterPro" id="IPR001173">
    <property type="entry name" value="Glyco_trans_2-like"/>
</dbReference>
<gene>
    <name evidence="5" type="ORF">US19_C0012G0001</name>
</gene>
<comment type="similarity">
    <text evidence="1">Belongs to the glycosyltransferase 2 family.</text>
</comment>
<dbReference type="SUPFAM" id="SSF53448">
    <property type="entry name" value="Nucleotide-diphospho-sugar transferases"/>
    <property type="match status" value="1"/>
</dbReference>
<keyword evidence="3" id="KW-0808">Transferase</keyword>
<dbReference type="PANTHER" id="PTHR43179">
    <property type="entry name" value="RHAMNOSYLTRANSFERASE WBBL"/>
    <property type="match status" value="1"/>
</dbReference>
<comment type="caution">
    <text evidence="5">The sequence shown here is derived from an EMBL/GenBank/DDBJ whole genome shotgun (WGS) entry which is preliminary data.</text>
</comment>
<evidence type="ECO:0000256" key="3">
    <source>
        <dbReference type="ARBA" id="ARBA00022679"/>
    </source>
</evidence>
<name>A0A0G0EVM2_9BACT</name>
<dbReference type="Pfam" id="PF00535">
    <property type="entry name" value="Glycos_transf_2"/>
    <property type="match status" value="1"/>
</dbReference>
<evidence type="ECO:0000256" key="2">
    <source>
        <dbReference type="ARBA" id="ARBA00022676"/>
    </source>
</evidence>
<proteinExistence type="inferred from homology"/>
<dbReference type="Proteomes" id="UP000034492">
    <property type="component" value="Unassembled WGS sequence"/>
</dbReference>
<dbReference type="AlphaFoldDB" id="A0A0G0EVM2"/>
<feature type="domain" description="Glycosyltransferase 2-like" evidence="4">
    <location>
        <begin position="7"/>
        <end position="125"/>
    </location>
</feature>
<dbReference type="EMBL" id="LBSA01000012">
    <property type="protein sequence ID" value="KKQ09567.1"/>
    <property type="molecule type" value="Genomic_DNA"/>
</dbReference>
<evidence type="ECO:0000259" key="4">
    <source>
        <dbReference type="Pfam" id="PF00535"/>
    </source>
</evidence>
<dbReference type="InterPro" id="IPR029044">
    <property type="entry name" value="Nucleotide-diphossugar_trans"/>
</dbReference>
<dbReference type="Gene3D" id="3.90.550.10">
    <property type="entry name" value="Spore Coat Polysaccharide Biosynthesis Protein SpsA, Chain A"/>
    <property type="match status" value="1"/>
</dbReference>
<organism evidence="5 6">
    <name type="scientific">Candidatus Daviesbacteria bacterium GW2011_GWB1_36_5</name>
    <dbReference type="NCBI Taxonomy" id="1618426"/>
    <lineage>
        <taxon>Bacteria</taxon>
        <taxon>Candidatus Daviesiibacteriota</taxon>
    </lineage>
</organism>